<dbReference type="AlphaFoldDB" id="A0A7N0UV70"/>
<sequence>MEQIKNKNNMLSRMQRDSQTILSKNKPHVRIIHIFAPEIIKTDPANFRELVQRLTGKPATTRRNMISKRKSAGKRSEADRLSSVEIVKSEEAAEIWRSSSSSAGSGDNESGGGFLTGFADMDDGFMQHFQSPLDLLPPNNHNPVTMIMHHHPQQQHHFFGQEDAHRRVL</sequence>
<dbReference type="Proteomes" id="UP000594263">
    <property type="component" value="Unplaced"/>
</dbReference>
<dbReference type="InterPro" id="IPR008889">
    <property type="entry name" value="VQ"/>
</dbReference>
<dbReference type="PANTHER" id="PTHR33143:SF74">
    <property type="entry name" value="VQ MOTIF-CONTAINING PROTEIN 18"/>
    <property type="match status" value="1"/>
</dbReference>
<dbReference type="EnsemblPlants" id="Kaladp0087s0170.1.v1.1">
    <property type="protein sequence ID" value="Kaladp0087s0170.1.v1.1.CDS.1"/>
    <property type="gene ID" value="Kaladp0087s0170.v1.1"/>
</dbReference>
<accession>A0A7N0UV70</accession>
<feature type="domain" description="VQ" evidence="2">
    <location>
        <begin position="34"/>
        <end position="60"/>
    </location>
</feature>
<dbReference type="Pfam" id="PF05678">
    <property type="entry name" value="VQ"/>
    <property type="match status" value="1"/>
</dbReference>
<feature type="compositionally biased region" description="Low complexity" evidence="1">
    <location>
        <begin position="95"/>
        <end position="108"/>
    </location>
</feature>
<feature type="region of interest" description="Disordered" evidence="1">
    <location>
        <begin position="92"/>
        <end position="116"/>
    </location>
</feature>
<keyword evidence="4" id="KW-1185">Reference proteome</keyword>
<evidence type="ECO:0000259" key="2">
    <source>
        <dbReference type="Pfam" id="PF05678"/>
    </source>
</evidence>
<dbReference type="InterPro" id="IPR039607">
    <property type="entry name" value="VQ_8/17/18/20/21/25"/>
</dbReference>
<dbReference type="Gramene" id="Kaladp0087s0170.1.v1.1">
    <property type="protein sequence ID" value="Kaladp0087s0170.1.v1.1.CDS.1"/>
    <property type="gene ID" value="Kaladp0087s0170.v1.1"/>
</dbReference>
<dbReference type="PANTHER" id="PTHR33143">
    <property type="entry name" value="F16F4.1 PROTEIN-RELATED"/>
    <property type="match status" value="1"/>
</dbReference>
<evidence type="ECO:0000313" key="3">
    <source>
        <dbReference type="EnsemblPlants" id="Kaladp0087s0170.1.v1.1.CDS.1"/>
    </source>
</evidence>
<name>A0A7N0UV70_KALFE</name>
<reference evidence="3" key="1">
    <citation type="submission" date="2021-01" db="UniProtKB">
        <authorList>
            <consortium name="EnsemblPlants"/>
        </authorList>
    </citation>
    <scope>IDENTIFICATION</scope>
</reference>
<evidence type="ECO:0000313" key="4">
    <source>
        <dbReference type="Proteomes" id="UP000594263"/>
    </source>
</evidence>
<organism evidence="3 4">
    <name type="scientific">Kalanchoe fedtschenkoi</name>
    <name type="common">Lavender scallops</name>
    <name type="synonym">South American air plant</name>
    <dbReference type="NCBI Taxonomy" id="63787"/>
    <lineage>
        <taxon>Eukaryota</taxon>
        <taxon>Viridiplantae</taxon>
        <taxon>Streptophyta</taxon>
        <taxon>Embryophyta</taxon>
        <taxon>Tracheophyta</taxon>
        <taxon>Spermatophyta</taxon>
        <taxon>Magnoliopsida</taxon>
        <taxon>eudicotyledons</taxon>
        <taxon>Gunneridae</taxon>
        <taxon>Pentapetalae</taxon>
        <taxon>Saxifragales</taxon>
        <taxon>Crassulaceae</taxon>
        <taxon>Kalanchoe</taxon>
    </lineage>
</organism>
<protein>
    <recommendedName>
        <fullName evidence="2">VQ domain-containing protein</fullName>
    </recommendedName>
</protein>
<dbReference type="GO" id="GO:0005634">
    <property type="term" value="C:nucleus"/>
    <property type="evidence" value="ECO:0007669"/>
    <property type="project" value="TreeGrafter"/>
</dbReference>
<proteinExistence type="predicted"/>
<evidence type="ECO:0000256" key="1">
    <source>
        <dbReference type="SAM" id="MobiDB-lite"/>
    </source>
</evidence>